<comment type="caution">
    <text evidence="5">The sequence shown here is derived from an EMBL/GenBank/DDBJ whole genome shotgun (WGS) entry which is preliminary data.</text>
</comment>
<reference evidence="5" key="1">
    <citation type="journal article" date="2020" name="Phytopathology">
        <title>Genome Sequence Resources of Colletotrichum truncatum, C. plurivorum, C. musicola, and C. sojae: Four Species Pathogenic to Soybean (Glycine max).</title>
        <authorList>
            <person name="Rogerio F."/>
            <person name="Boufleur T.R."/>
            <person name="Ciampi-Guillardi M."/>
            <person name="Sukno S.A."/>
            <person name="Thon M.R."/>
            <person name="Massola Junior N.S."/>
            <person name="Baroncelli R."/>
        </authorList>
    </citation>
    <scope>NUCLEOTIDE SEQUENCE</scope>
    <source>
        <strain evidence="5">LFN00145</strain>
    </source>
</reference>
<dbReference type="InterPro" id="IPR051609">
    <property type="entry name" value="NmrA/Isoflavone_reductase-like"/>
</dbReference>
<dbReference type="Proteomes" id="UP000654918">
    <property type="component" value="Unassembled WGS sequence"/>
</dbReference>
<dbReference type="PANTHER" id="PTHR47706:SF4">
    <property type="entry name" value="NMRA-LIKE DOMAIN-CONTAINING PROTEIN"/>
    <property type="match status" value="1"/>
</dbReference>
<comment type="similarity">
    <text evidence="1">Belongs to the NmrA-type oxidoreductase family. Isoflavone reductase subfamily.</text>
</comment>
<evidence type="ECO:0000259" key="4">
    <source>
        <dbReference type="Pfam" id="PF05368"/>
    </source>
</evidence>
<sequence>MVVVAVAGGTGGIGRAVVEQLQLSQKHDVVVLSRKIPDGPPPSNARIVKVDYDDVEGLRQLLESENVETVISTISILSAAQSQAQLNLIAAADSSSSTRRFVPSEFGTMNAPEDAAKEPVMAPFASTADVLKGTKLQYTRFVLGFLMDYWGMPHVPSYMEPMHFAFDMVNRRGVIPGSGNDVISLVHSFDLARFIVQSLDSDDWPEYSGVVGSDITLNEALALIEKARGGKFDVVHDDDEKLKSGDATLLGNEGAMPVEIIKEMNAFFGRLIVGGLMHIPKAVRITDKYADIRPMTVGEILEKAAAKVDV</sequence>
<dbReference type="SUPFAM" id="SSF51735">
    <property type="entry name" value="NAD(P)-binding Rossmann-fold domains"/>
    <property type="match status" value="1"/>
</dbReference>
<keyword evidence="2" id="KW-0521">NADP</keyword>
<dbReference type="Gene3D" id="3.40.50.720">
    <property type="entry name" value="NAD(P)-binding Rossmann-like Domain"/>
    <property type="match status" value="1"/>
</dbReference>
<dbReference type="Pfam" id="PF05368">
    <property type="entry name" value="NmrA"/>
    <property type="match status" value="1"/>
</dbReference>
<name>A0A8H6N285_9PEZI</name>
<dbReference type="InterPro" id="IPR036291">
    <property type="entry name" value="NAD(P)-bd_dom_sf"/>
</dbReference>
<feature type="domain" description="NmrA-like" evidence="4">
    <location>
        <begin position="4"/>
        <end position="238"/>
    </location>
</feature>
<dbReference type="GO" id="GO:0016491">
    <property type="term" value="F:oxidoreductase activity"/>
    <property type="evidence" value="ECO:0007669"/>
    <property type="project" value="UniProtKB-KW"/>
</dbReference>
<organism evidence="5 6">
    <name type="scientific">Colletotrichum plurivorum</name>
    <dbReference type="NCBI Taxonomy" id="2175906"/>
    <lineage>
        <taxon>Eukaryota</taxon>
        <taxon>Fungi</taxon>
        <taxon>Dikarya</taxon>
        <taxon>Ascomycota</taxon>
        <taxon>Pezizomycotina</taxon>
        <taxon>Sordariomycetes</taxon>
        <taxon>Hypocreomycetidae</taxon>
        <taxon>Glomerellales</taxon>
        <taxon>Glomerellaceae</taxon>
        <taxon>Colletotrichum</taxon>
        <taxon>Colletotrichum orchidearum species complex</taxon>
    </lineage>
</organism>
<dbReference type="EMBL" id="WIGO01000314">
    <property type="protein sequence ID" value="KAF6817654.1"/>
    <property type="molecule type" value="Genomic_DNA"/>
</dbReference>
<dbReference type="Gene3D" id="3.90.25.10">
    <property type="entry name" value="UDP-galactose 4-epimerase, domain 1"/>
    <property type="match status" value="1"/>
</dbReference>
<evidence type="ECO:0000256" key="1">
    <source>
        <dbReference type="ARBA" id="ARBA00005725"/>
    </source>
</evidence>
<dbReference type="AlphaFoldDB" id="A0A8H6N285"/>
<keyword evidence="3" id="KW-0560">Oxidoreductase</keyword>
<accession>A0A8H6N285</accession>
<dbReference type="PANTHER" id="PTHR47706">
    <property type="entry name" value="NMRA-LIKE FAMILY PROTEIN"/>
    <property type="match status" value="1"/>
</dbReference>
<proteinExistence type="inferred from homology"/>
<dbReference type="InterPro" id="IPR008030">
    <property type="entry name" value="NmrA-like"/>
</dbReference>
<protein>
    <submittedName>
        <fullName evidence="5">NmrA-like family protein</fullName>
    </submittedName>
</protein>
<evidence type="ECO:0000313" key="5">
    <source>
        <dbReference type="EMBL" id="KAF6817654.1"/>
    </source>
</evidence>
<evidence type="ECO:0000256" key="3">
    <source>
        <dbReference type="ARBA" id="ARBA00023002"/>
    </source>
</evidence>
<gene>
    <name evidence="5" type="ORF">CPLU01_13522</name>
</gene>
<keyword evidence="6" id="KW-1185">Reference proteome</keyword>
<evidence type="ECO:0000313" key="6">
    <source>
        <dbReference type="Proteomes" id="UP000654918"/>
    </source>
</evidence>
<evidence type="ECO:0000256" key="2">
    <source>
        <dbReference type="ARBA" id="ARBA00022857"/>
    </source>
</evidence>